<evidence type="ECO:0000313" key="8">
    <source>
        <dbReference type="Proteomes" id="UP000616595"/>
    </source>
</evidence>
<dbReference type="GO" id="GO:0140359">
    <property type="term" value="F:ABC-type transporter activity"/>
    <property type="evidence" value="ECO:0007669"/>
    <property type="project" value="InterPro"/>
</dbReference>
<feature type="transmembrane region" description="Helical" evidence="5">
    <location>
        <begin position="55"/>
        <end position="77"/>
    </location>
</feature>
<keyword evidence="3 5" id="KW-1133">Transmembrane helix</keyword>
<feature type="transmembrane region" description="Helical" evidence="5">
    <location>
        <begin position="21"/>
        <end position="43"/>
    </location>
</feature>
<evidence type="ECO:0000256" key="2">
    <source>
        <dbReference type="ARBA" id="ARBA00022692"/>
    </source>
</evidence>
<comment type="subcellular location">
    <subcellularLocation>
        <location evidence="1">Membrane</location>
        <topology evidence="1">Multi-pass membrane protein</topology>
    </subcellularLocation>
</comment>
<proteinExistence type="predicted"/>
<feature type="transmembrane region" description="Helical" evidence="5">
    <location>
        <begin position="160"/>
        <end position="179"/>
    </location>
</feature>
<dbReference type="EMBL" id="WJBD01000012">
    <property type="protein sequence ID" value="MBC3888797.1"/>
    <property type="molecule type" value="Genomic_DNA"/>
</dbReference>
<feature type="transmembrane region" description="Helical" evidence="5">
    <location>
        <begin position="89"/>
        <end position="117"/>
    </location>
</feature>
<feature type="domain" description="ABC-2 type transporter transmembrane" evidence="6">
    <location>
        <begin position="16"/>
        <end position="207"/>
    </location>
</feature>
<evidence type="ECO:0000256" key="5">
    <source>
        <dbReference type="SAM" id="Phobius"/>
    </source>
</evidence>
<evidence type="ECO:0000313" key="7">
    <source>
        <dbReference type="EMBL" id="MBC3888797.1"/>
    </source>
</evidence>
<dbReference type="PANTHER" id="PTHR43027:SF2">
    <property type="entry name" value="TRANSPORT PERMEASE PROTEIN"/>
    <property type="match status" value="1"/>
</dbReference>
<dbReference type="PANTHER" id="PTHR43027">
    <property type="entry name" value="DOXORUBICIN RESISTANCE ABC TRANSPORTER PERMEASE PROTEIN DRRC-RELATED"/>
    <property type="match status" value="1"/>
</dbReference>
<dbReference type="Proteomes" id="UP000616595">
    <property type="component" value="Unassembled WGS sequence"/>
</dbReference>
<gene>
    <name evidence="7" type="ORF">GH810_10780</name>
</gene>
<keyword evidence="4 5" id="KW-0472">Membrane</keyword>
<keyword evidence="8" id="KW-1185">Reference proteome</keyword>
<accession>A0A923HWA2</accession>
<protein>
    <submittedName>
        <fullName evidence="7">ABC transporter permease</fullName>
    </submittedName>
</protein>
<comment type="caution">
    <text evidence="7">The sequence shown here is derived from an EMBL/GenBank/DDBJ whole genome shotgun (WGS) entry which is preliminary data.</text>
</comment>
<dbReference type="AlphaFoldDB" id="A0A923HWA2"/>
<evidence type="ECO:0000256" key="4">
    <source>
        <dbReference type="ARBA" id="ARBA00023136"/>
    </source>
</evidence>
<evidence type="ECO:0000256" key="1">
    <source>
        <dbReference type="ARBA" id="ARBA00004141"/>
    </source>
</evidence>
<dbReference type="InterPro" id="IPR013525">
    <property type="entry name" value="ABC2_TM"/>
</dbReference>
<name>A0A923HWA2_9FIRM</name>
<sequence length="238" mass="26210">MNAFIYQLGLQWRWDIRNRGILLTYYLIPLGFFLFMGGIFTSINPEAYQTIIPSMTVFGVTMGAVLGMPTQLVTVFGTDIKKSYLVGKIPLWTAVAVNILSCFFHLMIMSLIILLIAPILFDAAIPAQIGVYLLNTAIFIIATLSIGSILGVFVKNSSKLSIVAQVIFLPSVMLSGMMFSTDLLPEFLEKAGLVLPATWGFKNLCANGINLDNTFPLLLMIAISFIIVALKLQRTKTD</sequence>
<reference evidence="7" key="1">
    <citation type="submission" date="2019-10" db="EMBL/GenBank/DDBJ databases">
        <authorList>
            <person name="Ross D.E."/>
            <person name="Gulliver D."/>
        </authorList>
    </citation>
    <scope>NUCLEOTIDE SEQUENCE</scope>
    <source>
        <strain evidence="7">DER-2019</strain>
    </source>
</reference>
<dbReference type="RefSeq" id="WP_148566088.1">
    <property type="nucleotide sequence ID" value="NZ_RXYA01000003.1"/>
</dbReference>
<dbReference type="OrthoDB" id="9781663at2"/>
<dbReference type="InterPro" id="IPR052902">
    <property type="entry name" value="ABC-2_transporter"/>
</dbReference>
<evidence type="ECO:0000259" key="6">
    <source>
        <dbReference type="Pfam" id="PF01061"/>
    </source>
</evidence>
<organism evidence="7 8">
    <name type="scientific">Acetobacterium paludosum</name>
    <dbReference type="NCBI Taxonomy" id="52693"/>
    <lineage>
        <taxon>Bacteria</taxon>
        <taxon>Bacillati</taxon>
        <taxon>Bacillota</taxon>
        <taxon>Clostridia</taxon>
        <taxon>Eubacteriales</taxon>
        <taxon>Eubacteriaceae</taxon>
        <taxon>Acetobacterium</taxon>
    </lineage>
</organism>
<dbReference type="Pfam" id="PF01061">
    <property type="entry name" value="ABC2_membrane"/>
    <property type="match status" value="1"/>
</dbReference>
<dbReference type="GO" id="GO:0016020">
    <property type="term" value="C:membrane"/>
    <property type="evidence" value="ECO:0007669"/>
    <property type="project" value="UniProtKB-SubCell"/>
</dbReference>
<feature type="transmembrane region" description="Helical" evidence="5">
    <location>
        <begin position="214"/>
        <end position="232"/>
    </location>
</feature>
<evidence type="ECO:0000256" key="3">
    <source>
        <dbReference type="ARBA" id="ARBA00022989"/>
    </source>
</evidence>
<keyword evidence="2 5" id="KW-0812">Transmembrane</keyword>
<reference evidence="7" key="2">
    <citation type="submission" date="2020-10" db="EMBL/GenBank/DDBJ databases">
        <title>Comparative genomics of the Acetobacterium genus.</title>
        <authorList>
            <person name="Marshall C."/>
            <person name="May H."/>
            <person name="Norman S."/>
        </authorList>
    </citation>
    <scope>NUCLEOTIDE SEQUENCE</scope>
    <source>
        <strain evidence="7">DER-2019</strain>
    </source>
</reference>
<feature type="transmembrane region" description="Helical" evidence="5">
    <location>
        <begin position="129"/>
        <end position="153"/>
    </location>
</feature>